<dbReference type="PROSITE" id="PS50943">
    <property type="entry name" value="HTH_CROC1"/>
    <property type="match status" value="1"/>
</dbReference>
<dbReference type="InterPro" id="IPR010982">
    <property type="entry name" value="Lambda_DNA-bd_dom_sf"/>
</dbReference>
<evidence type="ECO:0000259" key="1">
    <source>
        <dbReference type="PROSITE" id="PS50943"/>
    </source>
</evidence>
<accession>A0A8S8XG89</accession>
<dbReference type="Gene3D" id="1.10.260.40">
    <property type="entry name" value="lambda repressor-like DNA-binding domains"/>
    <property type="match status" value="1"/>
</dbReference>
<dbReference type="Proteomes" id="UP000681075">
    <property type="component" value="Unassembled WGS sequence"/>
</dbReference>
<dbReference type="GO" id="GO:0003677">
    <property type="term" value="F:DNA binding"/>
    <property type="evidence" value="ECO:0007669"/>
    <property type="project" value="InterPro"/>
</dbReference>
<dbReference type="SMART" id="SM00530">
    <property type="entry name" value="HTH_XRE"/>
    <property type="match status" value="1"/>
</dbReference>
<keyword evidence="3" id="KW-1185">Reference proteome</keyword>
<dbReference type="PANTHER" id="PTHR35010:SF4">
    <property type="entry name" value="BLL5781 PROTEIN"/>
    <property type="match status" value="1"/>
</dbReference>
<dbReference type="AlphaFoldDB" id="A0A8S8XG89"/>
<evidence type="ECO:0000313" key="3">
    <source>
        <dbReference type="Proteomes" id="UP000681075"/>
    </source>
</evidence>
<dbReference type="EMBL" id="BOPV01000001">
    <property type="protein sequence ID" value="GIL40120.1"/>
    <property type="molecule type" value="Genomic_DNA"/>
</dbReference>
<dbReference type="Pfam" id="PF13560">
    <property type="entry name" value="HTH_31"/>
    <property type="match status" value="1"/>
</dbReference>
<dbReference type="PANTHER" id="PTHR35010">
    <property type="entry name" value="BLL4672 PROTEIN-RELATED"/>
    <property type="match status" value="1"/>
</dbReference>
<reference evidence="2" key="1">
    <citation type="submission" date="2021-02" db="EMBL/GenBank/DDBJ databases">
        <title>Genome sequence of Rhodospirillales sp. strain TMPK1 isolated from soil.</title>
        <authorList>
            <person name="Nakai R."/>
            <person name="Kusada H."/>
            <person name="Tamaki H."/>
        </authorList>
    </citation>
    <scope>NUCLEOTIDE SEQUENCE</scope>
    <source>
        <strain evidence="2">TMPK1</strain>
    </source>
</reference>
<proteinExistence type="predicted"/>
<dbReference type="Pfam" id="PF17765">
    <property type="entry name" value="MLTR_LBD"/>
    <property type="match status" value="1"/>
</dbReference>
<organism evidence="2 3">
    <name type="scientific">Roseiterribacter gracilis</name>
    <dbReference type="NCBI Taxonomy" id="2812848"/>
    <lineage>
        <taxon>Bacteria</taxon>
        <taxon>Pseudomonadati</taxon>
        <taxon>Pseudomonadota</taxon>
        <taxon>Alphaproteobacteria</taxon>
        <taxon>Rhodospirillales</taxon>
        <taxon>Roseiterribacteraceae</taxon>
        <taxon>Roseiterribacter</taxon>
    </lineage>
</organism>
<dbReference type="RefSeq" id="WP_420243229.1">
    <property type="nucleotide sequence ID" value="NZ_BOPV01000001.1"/>
</dbReference>
<dbReference type="InterPro" id="IPR001387">
    <property type="entry name" value="Cro/C1-type_HTH"/>
</dbReference>
<sequence length="273" mass="30542">METRPFAAATAAPVGALLREWRASRRWSQLDLALEAGLSTRHLSCIETGKSQPSRDTVLRLADTLDMPLRERNTLLTAAGYAPIYPETSLDTPQLTEIRRAINFILAQQEPYPAFLVNRHWDILQANDAAARVGAFVMQGRESQHTNMLHHIFNPNELRPAFANWEEVAGDLIRHLHAVIAATPSDVRARSLLDEILAYPDVPQSWRTRDLSRNPGPLMNTVFDVAGQTLRFFSTITTFGTPRDVTIEELHIECCFPVDEATAAFCRKLAAEG</sequence>
<name>A0A8S8XG89_9PROT</name>
<protein>
    <submittedName>
        <fullName evidence="2">Transcriptional regulator</fullName>
    </submittedName>
</protein>
<dbReference type="InterPro" id="IPR041413">
    <property type="entry name" value="MLTR_LBD"/>
</dbReference>
<dbReference type="CDD" id="cd00093">
    <property type="entry name" value="HTH_XRE"/>
    <property type="match status" value="1"/>
</dbReference>
<evidence type="ECO:0000313" key="2">
    <source>
        <dbReference type="EMBL" id="GIL40120.1"/>
    </source>
</evidence>
<dbReference type="SUPFAM" id="SSF47413">
    <property type="entry name" value="lambda repressor-like DNA-binding domains"/>
    <property type="match status" value="1"/>
</dbReference>
<dbReference type="Gene3D" id="3.30.450.180">
    <property type="match status" value="1"/>
</dbReference>
<feature type="domain" description="HTH cro/C1-type" evidence="1">
    <location>
        <begin position="18"/>
        <end position="72"/>
    </location>
</feature>
<comment type="caution">
    <text evidence="2">The sequence shown here is derived from an EMBL/GenBank/DDBJ whole genome shotgun (WGS) entry which is preliminary data.</text>
</comment>
<gene>
    <name evidence="2" type="ORF">TMPK1_23570</name>
</gene>